<evidence type="ECO:0000256" key="2">
    <source>
        <dbReference type="ARBA" id="ARBA00023155"/>
    </source>
</evidence>
<protein>
    <submittedName>
        <fullName evidence="7">Tgfb-induced factor homeobox 2-like x-linked</fullName>
    </submittedName>
</protein>
<dbReference type="InterPro" id="IPR008422">
    <property type="entry name" value="KN_HD"/>
</dbReference>
<dbReference type="Gene3D" id="1.10.10.60">
    <property type="entry name" value="Homeodomain-like"/>
    <property type="match status" value="1"/>
</dbReference>
<dbReference type="SUPFAM" id="SSF46689">
    <property type="entry name" value="Homeodomain-like"/>
    <property type="match status" value="1"/>
</dbReference>
<gene>
    <name evidence="7" type="ORF">M0812_07226</name>
</gene>
<dbReference type="CDD" id="cd00086">
    <property type="entry name" value="homeodomain"/>
    <property type="match status" value="1"/>
</dbReference>
<accession>A0AAV8AFQ7</accession>
<dbReference type="PROSITE" id="PS50071">
    <property type="entry name" value="HOMEOBOX_2"/>
    <property type="match status" value="1"/>
</dbReference>
<dbReference type="InterPro" id="IPR001356">
    <property type="entry name" value="HD"/>
</dbReference>
<feature type="compositionally biased region" description="Low complexity" evidence="5">
    <location>
        <begin position="108"/>
        <end position="124"/>
    </location>
</feature>
<reference evidence="7" key="1">
    <citation type="submission" date="2022-08" db="EMBL/GenBank/DDBJ databases">
        <title>Novel sulphate-reducing endosymbionts in the free-living metamonad Anaeramoeba.</title>
        <authorList>
            <person name="Jerlstrom-Hultqvist J."/>
            <person name="Cepicka I."/>
            <person name="Gallot-Lavallee L."/>
            <person name="Salas-Leiva D."/>
            <person name="Curtis B.A."/>
            <person name="Zahonova K."/>
            <person name="Pipaliya S."/>
            <person name="Dacks J."/>
            <person name="Roger A.J."/>
        </authorList>
    </citation>
    <scope>NUCLEOTIDE SEQUENCE</scope>
    <source>
        <strain evidence="7">Busselton2</strain>
    </source>
</reference>
<keyword evidence="1 4" id="KW-0238">DNA-binding</keyword>
<evidence type="ECO:0000313" key="7">
    <source>
        <dbReference type="EMBL" id="KAJ3451029.1"/>
    </source>
</evidence>
<sequence>MNFSPNNYQQQNVHPAKVLPFQQTWSPNQYLQPYQYFNKQILFNQNHNRFCQPNVYVPIPLNMTQVEPTSFQQQYRKNNQFAQLNLHFPPMCAKKKIQSTDQVKQITNRDSNQNKSTNNNRNNTAQTKEEIKDHLYFQNFLNKLQNSHKQNLSKTTNLKKNEECKDNSINCRSRSRTGNNSGTKKKEPCALCSVLEIKNPNLIKSADEMLQNEKMKNKSPSNSEEKNEFDRDSFNQKNFVIISGERKRIKILTKKKKKRSKRLKTGQFAKSYFEKWFLENFNTERGPYPDRHTRLIMSQKTGIPELQVQRWFGQRRRLAKMKPEDGEHKTNNLGQF</sequence>
<dbReference type="EMBL" id="JANTQA010000012">
    <property type="protein sequence ID" value="KAJ3451029.1"/>
    <property type="molecule type" value="Genomic_DNA"/>
</dbReference>
<name>A0AAV8AFQ7_9EUKA</name>
<comment type="caution">
    <text evidence="7">The sequence shown here is derived from an EMBL/GenBank/DDBJ whole genome shotgun (WGS) entry which is preliminary data.</text>
</comment>
<dbReference type="GO" id="GO:0005634">
    <property type="term" value="C:nucleus"/>
    <property type="evidence" value="ECO:0007669"/>
    <property type="project" value="UniProtKB-SubCell"/>
</dbReference>
<dbReference type="SMART" id="SM00389">
    <property type="entry name" value="HOX"/>
    <property type="match status" value="1"/>
</dbReference>
<keyword evidence="3 4" id="KW-0539">Nucleus</keyword>
<feature type="domain" description="Homeobox" evidence="6">
    <location>
        <begin position="256"/>
        <end position="322"/>
    </location>
</feature>
<proteinExistence type="predicted"/>
<evidence type="ECO:0000259" key="6">
    <source>
        <dbReference type="PROSITE" id="PS50071"/>
    </source>
</evidence>
<evidence type="ECO:0000256" key="5">
    <source>
        <dbReference type="SAM" id="MobiDB-lite"/>
    </source>
</evidence>
<dbReference type="Proteomes" id="UP001146793">
    <property type="component" value="Unassembled WGS sequence"/>
</dbReference>
<dbReference type="Pfam" id="PF05920">
    <property type="entry name" value="Homeobox_KN"/>
    <property type="match status" value="1"/>
</dbReference>
<dbReference type="GO" id="GO:0003677">
    <property type="term" value="F:DNA binding"/>
    <property type="evidence" value="ECO:0007669"/>
    <property type="project" value="UniProtKB-UniRule"/>
</dbReference>
<evidence type="ECO:0000256" key="1">
    <source>
        <dbReference type="ARBA" id="ARBA00023125"/>
    </source>
</evidence>
<keyword evidence="2 4" id="KW-0371">Homeobox</keyword>
<evidence type="ECO:0000256" key="3">
    <source>
        <dbReference type="ARBA" id="ARBA00023242"/>
    </source>
</evidence>
<dbReference type="GO" id="GO:0006355">
    <property type="term" value="P:regulation of DNA-templated transcription"/>
    <property type="evidence" value="ECO:0007669"/>
    <property type="project" value="InterPro"/>
</dbReference>
<evidence type="ECO:0000256" key="4">
    <source>
        <dbReference type="PROSITE-ProRule" id="PRU00108"/>
    </source>
</evidence>
<feature type="region of interest" description="Disordered" evidence="5">
    <location>
        <begin position="97"/>
        <end position="124"/>
    </location>
</feature>
<feature type="DNA-binding region" description="Homeobox" evidence="4">
    <location>
        <begin position="258"/>
        <end position="323"/>
    </location>
</feature>
<organism evidence="7 8">
    <name type="scientific">Anaeramoeba flamelloides</name>
    <dbReference type="NCBI Taxonomy" id="1746091"/>
    <lineage>
        <taxon>Eukaryota</taxon>
        <taxon>Metamonada</taxon>
        <taxon>Anaeramoebidae</taxon>
        <taxon>Anaeramoeba</taxon>
    </lineage>
</organism>
<dbReference type="AlphaFoldDB" id="A0AAV8AFQ7"/>
<evidence type="ECO:0000313" key="8">
    <source>
        <dbReference type="Proteomes" id="UP001146793"/>
    </source>
</evidence>
<comment type="subcellular location">
    <subcellularLocation>
        <location evidence="4">Nucleus</location>
    </subcellularLocation>
</comment>
<dbReference type="InterPro" id="IPR009057">
    <property type="entry name" value="Homeodomain-like_sf"/>
</dbReference>